<dbReference type="InterPro" id="IPR037238">
    <property type="entry name" value="YbiA-like_sf"/>
</dbReference>
<protein>
    <submittedName>
        <fullName evidence="4">DUF1768 domain-containing protein</fullName>
    </submittedName>
</protein>
<gene>
    <name evidence="4" type="ORF">HYN46_07095</name>
</gene>
<organism evidence="4 5">
    <name type="scientific">Aquirhabdus parva</name>
    <dbReference type="NCBI Taxonomy" id="2283318"/>
    <lineage>
        <taxon>Bacteria</taxon>
        <taxon>Pseudomonadati</taxon>
        <taxon>Pseudomonadota</taxon>
        <taxon>Gammaproteobacteria</taxon>
        <taxon>Moraxellales</taxon>
        <taxon>Moraxellaceae</taxon>
        <taxon>Aquirhabdus</taxon>
    </lineage>
</organism>
<dbReference type="AlphaFoldDB" id="A0A345P5Q4"/>
<evidence type="ECO:0000256" key="1">
    <source>
        <dbReference type="ARBA" id="ARBA00000022"/>
    </source>
</evidence>
<dbReference type="EMBL" id="CP031222">
    <property type="protein sequence ID" value="AXI02613.1"/>
    <property type="molecule type" value="Genomic_DNA"/>
</dbReference>
<evidence type="ECO:0000256" key="2">
    <source>
        <dbReference type="ARBA" id="ARBA00000751"/>
    </source>
</evidence>
<comment type="catalytic activity">
    <reaction evidence="2">
        <text>2,5-diamino-6-hydroxy-4-(5-phosphoribosylamino)-pyrimidine + H2O = 2,5,6-triamino-4-hydroxypyrimidine + D-ribose 5-phosphate</text>
        <dbReference type="Rhea" id="RHEA:23436"/>
        <dbReference type="ChEBI" id="CHEBI:15377"/>
        <dbReference type="ChEBI" id="CHEBI:58614"/>
        <dbReference type="ChEBI" id="CHEBI:78346"/>
        <dbReference type="ChEBI" id="CHEBI:137796"/>
    </reaction>
</comment>
<dbReference type="Pfam" id="PF08719">
    <property type="entry name" value="NADAR"/>
    <property type="match status" value="1"/>
</dbReference>
<keyword evidence="5" id="KW-1185">Reference proteome</keyword>
<dbReference type="Gene3D" id="1.10.357.40">
    <property type="entry name" value="YbiA-like"/>
    <property type="match status" value="1"/>
</dbReference>
<dbReference type="SUPFAM" id="SSF143990">
    <property type="entry name" value="YbiA-like"/>
    <property type="match status" value="1"/>
</dbReference>
<feature type="domain" description="NADAR" evidence="3">
    <location>
        <begin position="28"/>
        <end position="184"/>
    </location>
</feature>
<dbReference type="InterPro" id="IPR012816">
    <property type="entry name" value="NADAR"/>
</dbReference>
<dbReference type="OrthoDB" id="67297at2"/>
<reference evidence="4 5" key="1">
    <citation type="submission" date="2018-07" db="EMBL/GenBank/DDBJ databases">
        <title>Genome sequencing of Moraxellaceae gen. HYN0046.</title>
        <authorList>
            <person name="Kim M."/>
            <person name="Yi H."/>
        </authorList>
    </citation>
    <scope>NUCLEOTIDE SEQUENCE [LARGE SCALE GENOMIC DNA]</scope>
    <source>
        <strain evidence="4 5">HYN0046</strain>
    </source>
</reference>
<evidence type="ECO:0000313" key="5">
    <source>
        <dbReference type="Proteomes" id="UP000253940"/>
    </source>
</evidence>
<dbReference type="KEGG" id="mbah:HYN46_07095"/>
<accession>A0A345P5Q4</accession>
<dbReference type="CDD" id="cd15457">
    <property type="entry name" value="NADAR"/>
    <property type="match status" value="1"/>
</dbReference>
<sequence>MVLAINSVRSKDALIEIINRGEQPKYIFFWGHQKSKAESVTKTCFSQWYEASFDVESDHYLTAEHFMMAKKAELFGDIEIKNKILKAKDPGKAKALGRLVDGFDHEVWLKHRWDIVVQANIHKFQQNLRLKEYLLSTQSRVLVEASPVDQIWGIGLDAASPFAELPEKWQGLNLLGFALMEVRSLVSE</sequence>
<dbReference type="NCBIfam" id="TIGR02464">
    <property type="entry name" value="ribofla_fusion"/>
    <property type="match status" value="1"/>
</dbReference>
<comment type="catalytic activity">
    <reaction evidence="1">
        <text>5-amino-6-(5-phospho-D-ribosylamino)uracil + H2O = 5,6-diaminouracil + D-ribose 5-phosphate</text>
        <dbReference type="Rhea" id="RHEA:55020"/>
        <dbReference type="ChEBI" id="CHEBI:15377"/>
        <dbReference type="ChEBI" id="CHEBI:46252"/>
        <dbReference type="ChEBI" id="CHEBI:58453"/>
        <dbReference type="ChEBI" id="CHEBI:78346"/>
    </reaction>
</comment>
<name>A0A345P5Q4_9GAMM</name>
<dbReference type="Proteomes" id="UP000253940">
    <property type="component" value="Chromosome"/>
</dbReference>
<evidence type="ECO:0000259" key="3">
    <source>
        <dbReference type="Pfam" id="PF08719"/>
    </source>
</evidence>
<proteinExistence type="predicted"/>
<evidence type="ECO:0000313" key="4">
    <source>
        <dbReference type="EMBL" id="AXI02613.1"/>
    </source>
</evidence>